<dbReference type="EMBL" id="FUXZ01000009">
    <property type="protein sequence ID" value="SKA68526.1"/>
    <property type="molecule type" value="Genomic_DNA"/>
</dbReference>
<keyword evidence="1" id="KW-0812">Transmembrane</keyword>
<gene>
    <name evidence="2" type="ORF">SAMN02745111_01598</name>
</gene>
<feature type="transmembrane region" description="Helical" evidence="1">
    <location>
        <begin position="53"/>
        <end position="73"/>
    </location>
</feature>
<proteinExistence type="predicted"/>
<evidence type="ECO:0000256" key="1">
    <source>
        <dbReference type="SAM" id="Phobius"/>
    </source>
</evidence>
<dbReference type="AlphaFoldDB" id="A0A1T4VU87"/>
<keyword evidence="3" id="KW-1185">Reference proteome</keyword>
<feature type="transmembrane region" description="Helical" evidence="1">
    <location>
        <begin position="85"/>
        <end position="104"/>
    </location>
</feature>
<feature type="transmembrane region" description="Helical" evidence="1">
    <location>
        <begin position="29"/>
        <end position="47"/>
    </location>
</feature>
<reference evidence="2 3" key="1">
    <citation type="submission" date="2017-02" db="EMBL/GenBank/DDBJ databases">
        <authorList>
            <person name="Peterson S.W."/>
        </authorList>
    </citation>
    <scope>NUCLEOTIDE SEQUENCE [LARGE SCALE GENOMIC DNA]</scope>
    <source>
        <strain evidence="2 3">ATCC 35992</strain>
    </source>
</reference>
<evidence type="ECO:0000313" key="3">
    <source>
        <dbReference type="Proteomes" id="UP000190814"/>
    </source>
</evidence>
<organism evidence="2 3">
    <name type="scientific">Eubacterium uniforme</name>
    <dbReference type="NCBI Taxonomy" id="39495"/>
    <lineage>
        <taxon>Bacteria</taxon>
        <taxon>Bacillati</taxon>
        <taxon>Bacillota</taxon>
        <taxon>Clostridia</taxon>
        <taxon>Eubacteriales</taxon>
        <taxon>Eubacteriaceae</taxon>
        <taxon>Eubacterium</taxon>
    </lineage>
</organism>
<evidence type="ECO:0000313" key="2">
    <source>
        <dbReference type="EMBL" id="SKA68526.1"/>
    </source>
</evidence>
<name>A0A1T4VU87_9FIRM</name>
<evidence type="ECO:0008006" key="4">
    <source>
        <dbReference type="Google" id="ProtNLM"/>
    </source>
</evidence>
<keyword evidence="1" id="KW-0472">Membrane</keyword>
<dbReference type="RefSeq" id="WP_078766456.1">
    <property type="nucleotide sequence ID" value="NZ_FUXZ01000009.1"/>
</dbReference>
<keyword evidence="1" id="KW-1133">Transmembrane helix</keyword>
<protein>
    <recommendedName>
        <fullName evidence="4">DUF4181 domain-containing protein</fullName>
    </recommendedName>
</protein>
<accession>A0A1T4VU87</accession>
<dbReference type="Proteomes" id="UP000190814">
    <property type="component" value="Unassembled WGS sequence"/>
</dbReference>
<sequence>MACKDIMTKEEVLNEWKNKRIIKERNSHVVWNWTQCLLMLFCIFNFIVSENKFAFGIMTILTISEVLEKYLYYKETKDKSVIKEVISLVIMALSLLFLTMGEYMGK</sequence>